<sequence length="99" mass="10204">MPAHKTTAADAEALAVSALAFIAGDPVLLPRFLALTGIEAQAIRLAAREPGFLAGVLRFILAHEPTLLSFAEHAGIDPASVGAALRALPDGDELYEAST</sequence>
<dbReference type="OrthoDB" id="7356934at2"/>
<name>A0A2P7SH86_9HYPH</name>
<dbReference type="InterPro" id="IPR021955">
    <property type="entry name" value="DUF3572"/>
</dbReference>
<dbReference type="RefSeq" id="WP_106771956.1">
    <property type="nucleotide sequence ID" value="NZ_PXYK01000007.1"/>
</dbReference>
<proteinExistence type="predicted"/>
<reference evidence="1 2" key="1">
    <citation type="submission" date="2018-03" db="EMBL/GenBank/DDBJ databases">
        <title>The draft genome of Mesorhizobium sp. 6GN-30.</title>
        <authorList>
            <person name="Liu L."/>
            <person name="Li L."/>
            <person name="Wang T."/>
            <person name="Zhang X."/>
            <person name="Liang L."/>
        </authorList>
    </citation>
    <scope>NUCLEOTIDE SEQUENCE [LARGE SCALE GENOMIC DNA]</scope>
    <source>
        <strain evidence="1 2">6GN30</strain>
    </source>
</reference>
<accession>A0A2P7SH86</accession>
<dbReference type="AlphaFoldDB" id="A0A2P7SH86"/>
<keyword evidence="2" id="KW-1185">Reference proteome</keyword>
<dbReference type="Pfam" id="PF12096">
    <property type="entry name" value="DUF3572"/>
    <property type="match status" value="1"/>
</dbReference>
<evidence type="ECO:0000313" key="2">
    <source>
        <dbReference type="Proteomes" id="UP000241229"/>
    </source>
</evidence>
<gene>
    <name evidence="1" type="ORF">C7I84_09635</name>
</gene>
<protein>
    <submittedName>
        <fullName evidence="1">DUF3572 domain-containing protein</fullName>
    </submittedName>
</protein>
<dbReference type="EMBL" id="PXYK01000007">
    <property type="protein sequence ID" value="PSJ61848.1"/>
    <property type="molecule type" value="Genomic_DNA"/>
</dbReference>
<evidence type="ECO:0000313" key="1">
    <source>
        <dbReference type="EMBL" id="PSJ61848.1"/>
    </source>
</evidence>
<comment type="caution">
    <text evidence="1">The sequence shown here is derived from an EMBL/GenBank/DDBJ whole genome shotgun (WGS) entry which is preliminary data.</text>
</comment>
<organism evidence="1 2">
    <name type="scientific">Kumtagia ephedrae</name>
    <dbReference type="NCBI Taxonomy" id="2116701"/>
    <lineage>
        <taxon>Bacteria</taxon>
        <taxon>Pseudomonadati</taxon>
        <taxon>Pseudomonadota</taxon>
        <taxon>Alphaproteobacteria</taxon>
        <taxon>Hyphomicrobiales</taxon>
        <taxon>Phyllobacteriaceae</taxon>
        <taxon>Kumtagia</taxon>
    </lineage>
</organism>
<dbReference type="Proteomes" id="UP000241229">
    <property type="component" value="Unassembled WGS sequence"/>
</dbReference>